<feature type="compositionally biased region" description="Polar residues" evidence="1">
    <location>
        <begin position="20"/>
        <end position="49"/>
    </location>
</feature>
<proteinExistence type="predicted"/>
<protein>
    <submittedName>
        <fullName evidence="2">11207_t:CDS:1</fullName>
    </submittedName>
</protein>
<organism evidence="2 3">
    <name type="scientific">Gigaspora margarita</name>
    <dbReference type="NCBI Taxonomy" id="4874"/>
    <lineage>
        <taxon>Eukaryota</taxon>
        <taxon>Fungi</taxon>
        <taxon>Fungi incertae sedis</taxon>
        <taxon>Mucoromycota</taxon>
        <taxon>Glomeromycotina</taxon>
        <taxon>Glomeromycetes</taxon>
        <taxon>Diversisporales</taxon>
        <taxon>Gigasporaceae</taxon>
        <taxon>Gigaspora</taxon>
    </lineage>
</organism>
<evidence type="ECO:0000313" key="2">
    <source>
        <dbReference type="EMBL" id="CAG8659495.1"/>
    </source>
</evidence>
<evidence type="ECO:0000313" key="3">
    <source>
        <dbReference type="Proteomes" id="UP000789901"/>
    </source>
</evidence>
<gene>
    <name evidence="2" type="ORF">GMARGA_LOCUS9805</name>
</gene>
<accession>A0ABN7USF6</accession>
<feature type="region of interest" description="Disordered" evidence="1">
    <location>
        <begin position="1"/>
        <end position="62"/>
    </location>
</feature>
<evidence type="ECO:0000256" key="1">
    <source>
        <dbReference type="SAM" id="MobiDB-lite"/>
    </source>
</evidence>
<name>A0ABN7USF6_GIGMA</name>
<dbReference type="Proteomes" id="UP000789901">
    <property type="component" value="Unassembled WGS sequence"/>
</dbReference>
<reference evidence="2 3" key="1">
    <citation type="submission" date="2021-06" db="EMBL/GenBank/DDBJ databases">
        <authorList>
            <person name="Kallberg Y."/>
            <person name="Tangrot J."/>
            <person name="Rosling A."/>
        </authorList>
    </citation>
    <scope>NUCLEOTIDE SEQUENCE [LARGE SCALE GENOMIC DNA]</scope>
    <source>
        <strain evidence="2 3">120-4 pot B 10/14</strain>
    </source>
</reference>
<sequence length="99" mass="11210">MNSPGHRANILNRDFKEVSSTKNGSKQFIQGGKSSAHSVSSTKNGSKQSFQEHSHSTNNFFHTDSSFKKFVDTTEDTPKKMGHVRVVHKNSKKRRLNYD</sequence>
<comment type="caution">
    <text evidence="2">The sequence shown here is derived from an EMBL/GenBank/DDBJ whole genome shotgun (WGS) entry which is preliminary data.</text>
</comment>
<dbReference type="EMBL" id="CAJVQB010005348">
    <property type="protein sequence ID" value="CAG8659495.1"/>
    <property type="molecule type" value="Genomic_DNA"/>
</dbReference>
<keyword evidence="3" id="KW-1185">Reference proteome</keyword>